<feature type="modified residue" description="4-aspartylphosphate" evidence="2">
    <location>
        <position position="51"/>
    </location>
</feature>
<feature type="domain" description="OmpR/PhoB-type" evidence="6">
    <location>
        <begin position="124"/>
        <end position="222"/>
    </location>
</feature>
<dbReference type="Gene3D" id="1.10.10.10">
    <property type="entry name" value="Winged helix-like DNA-binding domain superfamily/Winged helix DNA-binding domain"/>
    <property type="match status" value="1"/>
</dbReference>
<evidence type="ECO:0000313" key="7">
    <source>
        <dbReference type="EMBL" id="MBF0872097.1"/>
    </source>
</evidence>
<dbReference type="PANTHER" id="PTHR48111">
    <property type="entry name" value="REGULATOR OF RPOS"/>
    <property type="match status" value="1"/>
</dbReference>
<dbReference type="Pfam" id="PF00072">
    <property type="entry name" value="Response_reg"/>
    <property type="match status" value="1"/>
</dbReference>
<evidence type="ECO:0000259" key="5">
    <source>
        <dbReference type="PROSITE" id="PS50110"/>
    </source>
</evidence>
<dbReference type="GO" id="GO:0005829">
    <property type="term" value="C:cytosol"/>
    <property type="evidence" value="ECO:0007669"/>
    <property type="project" value="TreeGrafter"/>
</dbReference>
<dbReference type="GO" id="GO:0000156">
    <property type="term" value="F:phosphorelay response regulator activity"/>
    <property type="evidence" value="ECO:0007669"/>
    <property type="project" value="TreeGrafter"/>
</dbReference>
<dbReference type="Gene3D" id="3.40.50.2300">
    <property type="match status" value="1"/>
</dbReference>
<dbReference type="Proteomes" id="UP000661006">
    <property type="component" value="Unassembled WGS sequence"/>
</dbReference>
<sequence length="256" mass="28935">MRLMTLLKQETGFRNLVQTIHAAGYGVDSFHSSAEAREALFANSYDLIVVDQYFCNKEQGCYLLERDWRDVVKTPYVIMIATEEQNRIFALENGADDCVSHSVNPRELVARIRAVLRRPQESVQEHYRFEELSLCLQSREVRVNDVLLPLQRRETAILESLIRRKGKVVPRSGLEHDAYGALADCCPNALEVRISRIRRQLGSVRSSLTIEAVRGVGYRLAPRSKTTRTRTQAADPGGYTAHAHRSAIPSLSHATT</sequence>
<dbReference type="EMBL" id="JABCQN010000012">
    <property type="protein sequence ID" value="MBF0872097.1"/>
    <property type="molecule type" value="Genomic_DNA"/>
</dbReference>
<accession>A0A9Q2FNA1</accession>
<evidence type="ECO:0000313" key="8">
    <source>
        <dbReference type="Proteomes" id="UP000661006"/>
    </source>
</evidence>
<reference evidence="7" key="1">
    <citation type="submission" date="2020-04" db="EMBL/GenBank/DDBJ databases">
        <authorList>
            <person name="Sombolestani A."/>
        </authorList>
    </citation>
    <scope>NUCLEOTIDE SEQUENCE</scope>
    <source>
        <strain evidence="7">R71697</strain>
    </source>
</reference>
<comment type="caution">
    <text evidence="7">The sequence shown here is derived from an EMBL/GenBank/DDBJ whole genome shotgun (WGS) entry which is preliminary data.</text>
</comment>
<dbReference type="InterPro" id="IPR036388">
    <property type="entry name" value="WH-like_DNA-bd_sf"/>
</dbReference>
<feature type="region of interest" description="Disordered" evidence="4">
    <location>
        <begin position="222"/>
        <end position="256"/>
    </location>
</feature>
<evidence type="ECO:0000256" key="1">
    <source>
        <dbReference type="ARBA" id="ARBA00023125"/>
    </source>
</evidence>
<dbReference type="Pfam" id="PF00486">
    <property type="entry name" value="Trans_reg_C"/>
    <property type="match status" value="1"/>
</dbReference>
<evidence type="ECO:0000259" key="6">
    <source>
        <dbReference type="PROSITE" id="PS51755"/>
    </source>
</evidence>
<dbReference type="AlphaFoldDB" id="A0A9Q2FNA1"/>
<keyword evidence="2" id="KW-0597">Phosphoprotein</keyword>
<dbReference type="GeneID" id="81475968"/>
<dbReference type="InterPro" id="IPR011006">
    <property type="entry name" value="CheY-like_superfamily"/>
</dbReference>
<dbReference type="GO" id="GO:0032993">
    <property type="term" value="C:protein-DNA complex"/>
    <property type="evidence" value="ECO:0007669"/>
    <property type="project" value="TreeGrafter"/>
</dbReference>
<dbReference type="GO" id="GO:0000976">
    <property type="term" value="F:transcription cis-regulatory region binding"/>
    <property type="evidence" value="ECO:0007669"/>
    <property type="project" value="TreeGrafter"/>
</dbReference>
<proteinExistence type="predicted"/>
<feature type="DNA-binding region" description="OmpR/PhoB-type" evidence="3">
    <location>
        <begin position="124"/>
        <end position="222"/>
    </location>
</feature>
<gene>
    <name evidence="7" type="ORF">HKD32_14835</name>
</gene>
<dbReference type="SMART" id="SM00448">
    <property type="entry name" value="REC"/>
    <property type="match status" value="1"/>
</dbReference>
<dbReference type="PANTHER" id="PTHR48111:SF36">
    <property type="entry name" value="TRANSCRIPTIONAL REGULATORY PROTEIN CUTR"/>
    <property type="match status" value="1"/>
</dbReference>
<dbReference type="PROSITE" id="PS51755">
    <property type="entry name" value="OMPR_PHOB"/>
    <property type="match status" value="1"/>
</dbReference>
<dbReference type="RefSeq" id="WP_061928667.1">
    <property type="nucleotide sequence ID" value="NZ_JABCQN010000012.1"/>
</dbReference>
<organism evidence="7 8">
    <name type="scientific">Gluconobacter japonicus</name>
    <dbReference type="NCBI Taxonomy" id="376620"/>
    <lineage>
        <taxon>Bacteria</taxon>
        <taxon>Pseudomonadati</taxon>
        <taxon>Pseudomonadota</taxon>
        <taxon>Alphaproteobacteria</taxon>
        <taxon>Acetobacterales</taxon>
        <taxon>Acetobacteraceae</taxon>
        <taxon>Gluconobacter</taxon>
    </lineage>
</organism>
<protein>
    <submittedName>
        <fullName evidence="7">Response regulator transcription factor</fullName>
    </submittedName>
</protein>
<dbReference type="SMART" id="SM00862">
    <property type="entry name" value="Trans_reg_C"/>
    <property type="match status" value="1"/>
</dbReference>
<dbReference type="GO" id="GO:0006355">
    <property type="term" value="P:regulation of DNA-templated transcription"/>
    <property type="evidence" value="ECO:0007669"/>
    <property type="project" value="InterPro"/>
</dbReference>
<keyword evidence="1 3" id="KW-0238">DNA-binding</keyword>
<dbReference type="InterPro" id="IPR016032">
    <property type="entry name" value="Sig_transdc_resp-reg_C-effctor"/>
</dbReference>
<dbReference type="InterPro" id="IPR039420">
    <property type="entry name" value="WalR-like"/>
</dbReference>
<dbReference type="InterPro" id="IPR001867">
    <property type="entry name" value="OmpR/PhoB-type_DNA-bd"/>
</dbReference>
<feature type="domain" description="Response regulatory" evidence="5">
    <location>
        <begin position="1"/>
        <end position="116"/>
    </location>
</feature>
<dbReference type="PROSITE" id="PS50110">
    <property type="entry name" value="RESPONSE_REGULATORY"/>
    <property type="match status" value="1"/>
</dbReference>
<evidence type="ECO:0000256" key="4">
    <source>
        <dbReference type="SAM" id="MobiDB-lite"/>
    </source>
</evidence>
<evidence type="ECO:0000256" key="2">
    <source>
        <dbReference type="PROSITE-ProRule" id="PRU00169"/>
    </source>
</evidence>
<dbReference type="SUPFAM" id="SSF52172">
    <property type="entry name" value="CheY-like"/>
    <property type="match status" value="1"/>
</dbReference>
<dbReference type="CDD" id="cd00383">
    <property type="entry name" value="trans_reg_C"/>
    <property type="match status" value="1"/>
</dbReference>
<dbReference type="SUPFAM" id="SSF46894">
    <property type="entry name" value="C-terminal effector domain of the bipartite response regulators"/>
    <property type="match status" value="1"/>
</dbReference>
<name>A0A9Q2FNA1_GLUJA</name>
<dbReference type="InterPro" id="IPR001789">
    <property type="entry name" value="Sig_transdc_resp-reg_receiver"/>
</dbReference>
<reference evidence="7" key="2">
    <citation type="submission" date="2020-11" db="EMBL/GenBank/DDBJ databases">
        <title>Description of novel Gluconobacter species.</title>
        <authorList>
            <person name="Cleenwerck I."/>
            <person name="Cnockaert M."/>
            <person name="Borremans W."/>
            <person name="Wieme A.D."/>
            <person name="De Vuyst L."/>
            <person name="Vandamme P."/>
        </authorList>
    </citation>
    <scope>NUCLEOTIDE SEQUENCE</scope>
    <source>
        <strain evidence="7">R71697</strain>
    </source>
</reference>
<evidence type="ECO:0000256" key="3">
    <source>
        <dbReference type="PROSITE-ProRule" id="PRU01091"/>
    </source>
</evidence>